<evidence type="ECO:0000313" key="12">
    <source>
        <dbReference type="EMBL" id="AUI68036.1"/>
    </source>
</evidence>
<dbReference type="Gene3D" id="1.10.287.1260">
    <property type="match status" value="1"/>
</dbReference>
<evidence type="ECO:0000256" key="1">
    <source>
        <dbReference type="ARBA" id="ARBA00004651"/>
    </source>
</evidence>
<feature type="transmembrane region" description="Helical" evidence="8">
    <location>
        <begin position="568"/>
        <end position="589"/>
    </location>
</feature>
<dbReference type="GO" id="GO:0005886">
    <property type="term" value="C:plasma membrane"/>
    <property type="evidence" value="ECO:0007669"/>
    <property type="project" value="UniProtKB-SubCell"/>
</dbReference>
<dbReference type="InterPro" id="IPR006685">
    <property type="entry name" value="MscS_channel_2nd"/>
</dbReference>
<dbReference type="InterPro" id="IPR011066">
    <property type="entry name" value="MscS_channel_C_sf"/>
</dbReference>
<dbReference type="Pfam" id="PF21088">
    <property type="entry name" value="MS_channel_1st"/>
    <property type="match status" value="1"/>
</dbReference>
<dbReference type="KEGG" id="blep:AL038_01515"/>
<evidence type="ECO:0000313" key="13">
    <source>
        <dbReference type="Proteomes" id="UP000234271"/>
    </source>
</evidence>
<proteinExistence type="inferred from homology"/>
<feature type="domain" description="Mechanosensitive ion channel MscS C-terminal" evidence="10">
    <location>
        <begin position="927"/>
        <end position="1008"/>
    </location>
</feature>
<keyword evidence="4 8" id="KW-0812">Transmembrane</keyword>
<dbReference type="Gene3D" id="2.30.30.60">
    <property type="match status" value="1"/>
</dbReference>
<feature type="domain" description="Mechanosensitive ion channel transmembrane helices 2/3" evidence="11">
    <location>
        <begin position="810"/>
        <end position="847"/>
    </location>
</feature>
<dbReference type="PANTHER" id="PTHR30347">
    <property type="entry name" value="POTASSIUM CHANNEL RELATED"/>
    <property type="match status" value="1"/>
</dbReference>
<keyword evidence="5 8" id="KW-1133">Transmembrane helix</keyword>
<dbReference type="STRING" id="288004.AL038_01515"/>
<dbReference type="OrthoDB" id="9799209at2"/>
<feature type="coiled-coil region" evidence="7">
    <location>
        <begin position="95"/>
        <end position="171"/>
    </location>
</feature>
<evidence type="ECO:0000256" key="2">
    <source>
        <dbReference type="ARBA" id="ARBA00008017"/>
    </source>
</evidence>
<dbReference type="Gene3D" id="3.30.70.100">
    <property type="match status" value="1"/>
</dbReference>
<evidence type="ECO:0000256" key="5">
    <source>
        <dbReference type="ARBA" id="ARBA00022989"/>
    </source>
</evidence>
<dbReference type="Pfam" id="PF00924">
    <property type="entry name" value="MS_channel_2nd"/>
    <property type="match status" value="1"/>
</dbReference>
<feature type="transmembrane region" description="Helical" evidence="8">
    <location>
        <begin position="761"/>
        <end position="783"/>
    </location>
</feature>
<keyword evidence="3" id="KW-1003">Cell membrane</keyword>
<dbReference type="InterPro" id="IPR049278">
    <property type="entry name" value="MS_channel_C"/>
</dbReference>
<dbReference type="PANTHER" id="PTHR30347:SF1">
    <property type="entry name" value="MECHANOSENSITIVE CHANNEL MSCK"/>
    <property type="match status" value="1"/>
</dbReference>
<dbReference type="Pfam" id="PF21082">
    <property type="entry name" value="MS_channel_3rd"/>
    <property type="match status" value="1"/>
</dbReference>
<feature type="transmembrane region" description="Helical" evidence="8">
    <location>
        <begin position="669"/>
        <end position="691"/>
    </location>
</feature>
<name>A0A2N9YC67_9GAMM</name>
<dbReference type="SUPFAM" id="SSF50182">
    <property type="entry name" value="Sm-like ribonucleoproteins"/>
    <property type="match status" value="1"/>
</dbReference>
<comment type="subcellular location">
    <subcellularLocation>
        <location evidence="1">Cell membrane</location>
        <topology evidence="1">Multi-pass membrane protein</topology>
    </subcellularLocation>
</comment>
<dbReference type="GO" id="GO:0008381">
    <property type="term" value="F:mechanosensitive monoatomic ion channel activity"/>
    <property type="evidence" value="ECO:0007669"/>
    <property type="project" value="UniProtKB-ARBA"/>
</dbReference>
<dbReference type="SUPFAM" id="SSF82861">
    <property type="entry name" value="Mechanosensitive channel protein MscS (YggB), transmembrane region"/>
    <property type="match status" value="1"/>
</dbReference>
<accession>A0A2N9YC67</accession>
<evidence type="ECO:0000256" key="6">
    <source>
        <dbReference type="ARBA" id="ARBA00023136"/>
    </source>
</evidence>
<feature type="transmembrane region" description="Helical" evidence="8">
    <location>
        <begin position="449"/>
        <end position="475"/>
    </location>
</feature>
<dbReference type="InterPro" id="IPR052702">
    <property type="entry name" value="MscS-like_channel"/>
</dbReference>
<feature type="transmembrane region" description="Helical" evidence="8">
    <location>
        <begin position="630"/>
        <end position="657"/>
    </location>
</feature>
<protein>
    <submittedName>
        <fullName evidence="12">Mechanosensitive ion channel</fullName>
    </submittedName>
</protein>
<dbReference type="Proteomes" id="UP000234271">
    <property type="component" value="Chromosome"/>
</dbReference>
<feature type="domain" description="Mechanosensitive ion channel MscS" evidence="9">
    <location>
        <begin position="848"/>
        <end position="916"/>
    </location>
</feature>
<organism evidence="12 13">
    <name type="scientific">Beggiatoa leptomitoformis</name>
    <dbReference type="NCBI Taxonomy" id="288004"/>
    <lineage>
        <taxon>Bacteria</taxon>
        <taxon>Pseudomonadati</taxon>
        <taxon>Pseudomonadota</taxon>
        <taxon>Gammaproteobacteria</taxon>
        <taxon>Thiotrichales</taxon>
        <taxon>Thiotrichaceae</taxon>
        <taxon>Beggiatoa</taxon>
    </lineage>
</organism>
<dbReference type="InterPro" id="IPR010920">
    <property type="entry name" value="LSM_dom_sf"/>
</dbReference>
<evidence type="ECO:0000256" key="8">
    <source>
        <dbReference type="SAM" id="Phobius"/>
    </source>
</evidence>
<dbReference type="EMBL" id="CP018889">
    <property type="protein sequence ID" value="AUI68036.1"/>
    <property type="molecule type" value="Genomic_DNA"/>
</dbReference>
<reference evidence="13" key="1">
    <citation type="submission" date="2016-12" db="EMBL/GenBank/DDBJ databases">
        <title>Complete Genome Sequence of Beggiatoa leptomitiformis D-401.</title>
        <authorList>
            <person name="Fomenkov A."/>
            <person name="Vincze T."/>
            <person name="Grabovich M."/>
            <person name="Anton B.P."/>
            <person name="Dubinina G."/>
            <person name="Orlova M."/>
            <person name="Belousova E."/>
            <person name="Roberts R.J."/>
        </authorList>
    </citation>
    <scope>NUCLEOTIDE SEQUENCE [LARGE SCALE GENOMIC DNA]</scope>
    <source>
        <strain evidence="13">D-401</strain>
    </source>
</reference>
<evidence type="ECO:0000256" key="4">
    <source>
        <dbReference type="ARBA" id="ARBA00022692"/>
    </source>
</evidence>
<evidence type="ECO:0000259" key="11">
    <source>
        <dbReference type="Pfam" id="PF21088"/>
    </source>
</evidence>
<feature type="transmembrane region" description="Helical" evidence="8">
    <location>
        <begin position="712"/>
        <end position="732"/>
    </location>
</feature>
<feature type="transmembrane region" description="Helical" evidence="8">
    <location>
        <begin position="496"/>
        <end position="517"/>
    </location>
</feature>
<evidence type="ECO:0000256" key="3">
    <source>
        <dbReference type="ARBA" id="ARBA00022475"/>
    </source>
</evidence>
<evidence type="ECO:0000259" key="9">
    <source>
        <dbReference type="Pfam" id="PF00924"/>
    </source>
</evidence>
<keyword evidence="13" id="KW-1185">Reference proteome</keyword>
<dbReference type="RefSeq" id="WP_062147977.1">
    <property type="nucleotide sequence ID" value="NZ_CP012373.2"/>
</dbReference>
<dbReference type="SUPFAM" id="SSF82689">
    <property type="entry name" value="Mechanosensitive channel protein MscS (YggB), C-terminal domain"/>
    <property type="match status" value="1"/>
</dbReference>
<dbReference type="InterPro" id="IPR011014">
    <property type="entry name" value="MscS_channel_TM-2"/>
</dbReference>
<dbReference type="AlphaFoldDB" id="A0A2N9YC67"/>
<dbReference type="InterPro" id="IPR023408">
    <property type="entry name" value="MscS_beta-dom_sf"/>
</dbReference>
<gene>
    <name evidence="12" type="ORF">BLE401_04515</name>
</gene>
<comment type="similarity">
    <text evidence="2">Belongs to the MscS (TC 1.A.23) family.</text>
</comment>
<dbReference type="InterPro" id="IPR049142">
    <property type="entry name" value="MS_channel_1st"/>
</dbReference>
<evidence type="ECO:0000259" key="10">
    <source>
        <dbReference type="Pfam" id="PF21082"/>
    </source>
</evidence>
<sequence>MYRFLLTLFIFYTLIIQYSIAEPQTTVASPPETATQKNQNFPPVLNAAGLEERKQVIKDNWTALQYSRDAITVLTKQLENKIRELDASKITSALLENAEIDRDAAAIELEKILQEYKTTETTISNQKNASHEVTMQLAELQKTPLTAPEEIAQQQQKITALKNQLTSLQATTTVEEAFLQVMQERLNIAQERLNLLTEWHNALDKAYQERQKASLETQLQQDKQRYQALAVTLRQQLTKKQELDSFKQYFALEAKIQEADEMTQYVAHNFRLHLLQKNLIEFTQYLAQRLTEHEPEVVEKNLENMLLDTGKIIDELKTVQHFLENRGNLLQQQLELIRKRNETLSGEILRDNQEAEKIINTLNEKLQQQSIEVSILLQATDNLVTKLTTSYQDSVTRLLLRQRNLPDSQEEWQRLGTDISHVPNLLLQEYQLTLQGFHRTFEQTPLHRWGLLSVGVIIWLVLFIWIRQALFRLFAQLNEVNNRSFAASLFLTGLRLLHLNAIGIAVIGVFCLLLWLTQPTKNTILVSLSFVFLWLGIKFPINLLWLLFSSKILTKTPNRSRSYRQLRLFIILIAVFSMITGLGHILPIATVTRDLLDTCFMLFLSWTLIPIMHIRNLLLTTLEKVMKGYWLLVLRFVSLLVPLAVLAVSILGLLGYLNLGWYVAEHLTVSLLVLIGWLTIRGLLIDLTNILKNMALKHSEFGLLWTQDIIPLVQKITFILLFFIVLLVLFWANGWYNDFAVRNSLETFLTYPLFKIGETKITVSIITVSLITLWFVFWFGGWARRITYRWIYINVNDLGVRHSLSVFTQYMVILVGLLIVFQIIGIDLTTLTIFAGALGVGLGFGLQTIFNNFISGIILLVERPLKTGDLVNIGDKYEGEVANIGIRSLVVRKWDNQEVIVPNADIITNSFTNWTHSDDIVRFTLRLRISYDSDPYHVIKILTKVLQDSPDIVTAPPVSQVNLWEFGDSWMVFRVDYHINVRTNSVLQSRNRLTLHIWDALKAADIRMSYPQHELYVKNLLVDKADAQELFDNKSDYQGMS</sequence>
<feature type="transmembrane region" description="Helical" evidence="8">
    <location>
        <begin position="804"/>
        <end position="825"/>
    </location>
</feature>
<feature type="transmembrane region" description="Helical" evidence="8">
    <location>
        <begin position="595"/>
        <end position="618"/>
    </location>
</feature>
<keyword evidence="7" id="KW-0175">Coiled coil</keyword>
<evidence type="ECO:0000256" key="7">
    <source>
        <dbReference type="SAM" id="Coils"/>
    </source>
</evidence>
<keyword evidence="6 8" id="KW-0472">Membrane</keyword>
<feature type="transmembrane region" description="Helical" evidence="8">
    <location>
        <begin position="831"/>
        <end position="861"/>
    </location>
</feature>
<feature type="transmembrane region" description="Helical" evidence="8">
    <location>
        <begin position="523"/>
        <end position="548"/>
    </location>
</feature>